<proteinExistence type="predicted"/>
<dbReference type="Proteomes" id="UP000000593">
    <property type="component" value="Chromosome 1"/>
</dbReference>
<organism evidence="1 2">
    <name type="scientific">Photobacterium profundum (strain SS9)</name>
    <dbReference type="NCBI Taxonomy" id="298386"/>
    <lineage>
        <taxon>Bacteria</taxon>
        <taxon>Pseudomonadati</taxon>
        <taxon>Pseudomonadota</taxon>
        <taxon>Gammaproteobacteria</taxon>
        <taxon>Vibrionales</taxon>
        <taxon>Vibrionaceae</taxon>
        <taxon>Photobacterium</taxon>
    </lineage>
</organism>
<sequence length="72" mass="8282">MSSMAKKRFIAGAVCPACSKQDTLRWWKENEIEIVECVECHHVDRRLPKSVEQSEHLAEDKGQQVIGIFKPE</sequence>
<dbReference type="NCBIfam" id="TIGR02443">
    <property type="entry name" value="YheV family putative zinc ribbon protein"/>
    <property type="match status" value="1"/>
</dbReference>
<dbReference type="InterPro" id="IPR012658">
    <property type="entry name" value="YheV"/>
</dbReference>
<dbReference type="eggNOG" id="COG3529">
    <property type="taxonomic scope" value="Bacteria"/>
</dbReference>
<dbReference type="HOGENOM" id="CLU_186875_0_0_6"/>
<dbReference type="STRING" id="298386.PBPRA0304"/>
<accession>Q6LVD2</accession>
<name>Q6LVD2_PHOPR</name>
<keyword evidence="2" id="KW-1185">Reference proteome</keyword>
<gene>
    <name evidence="1" type="primary">Y3973</name>
    <name evidence="1" type="ordered locus">PBPRA0304</name>
</gene>
<evidence type="ECO:0000313" key="2">
    <source>
        <dbReference type="Proteomes" id="UP000000593"/>
    </source>
</evidence>
<dbReference type="KEGG" id="ppr:PBPRA0304"/>
<evidence type="ECO:0008006" key="3">
    <source>
        <dbReference type="Google" id="ProtNLM"/>
    </source>
</evidence>
<dbReference type="EMBL" id="CR378663">
    <property type="protein sequence ID" value="CAG18743.1"/>
    <property type="molecule type" value="Genomic_DNA"/>
</dbReference>
<dbReference type="AlphaFoldDB" id="Q6LVD2"/>
<dbReference type="Pfam" id="PF09526">
    <property type="entry name" value="DUF2387"/>
    <property type="match status" value="1"/>
</dbReference>
<protein>
    <recommendedName>
        <fullName evidence="3">Metal-binding protein</fullName>
    </recommendedName>
</protein>
<reference evidence="2" key="1">
    <citation type="journal article" date="2005" name="Science">
        <title>Life at depth: Photobacterium profundum genome sequence and expression analysis.</title>
        <authorList>
            <person name="Vezzi A."/>
            <person name="Campanaro S."/>
            <person name="D'Angelo M."/>
            <person name="Simonato F."/>
            <person name="Vitulo N."/>
            <person name="Lauro F.M."/>
            <person name="Cestaro A."/>
            <person name="Malacrida G."/>
            <person name="Simionati B."/>
            <person name="Cannata N."/>
            <person name="Romualdi C."/>
            <person name="Bartlett D.H."/>
            <person name="Valle G."/>
        </authorList>
    </citation>
    <scope>NUCLEOTIDE SEQUENCE [LARGE SCALE GENOMIC DNA]</scope>
    <source>
        <strain evidence="2">ATCC BAA-1253 / SS9</strain>
    </source>
</reference>
<evidence type="ECO:0000313" key="1">
    <source>
        <dbReference type="EMBL" id="CAG18743.1"/>
    </source>
</evidence>